<dbReference type="InterPro" id="IPR051332">
    <property type="entry name" value="Fosfomycin_Res_Enzymes"/>
</dbReference>
<dbReference type="Gene3D" id="3.10.180.10">
    <property type="entry name" value="2,3-Dihydroxybiphenyl 1,2-Dioxygenase, domain 1"/>
    <property type="match status" value="1"/>
</dbReference>
<dbReference type="PROSITE" id="PS51819">
    <property type="entry name" value="VOC"/>
    <property type="match status" value="1"/>
</dbReference>
<evidence type="ECO:0000259" key="1">
    <source>
        <dbReference type="PROSITE" id="PS51819"/>
    </source>
</evidence>
<organism evidence="2 3">
    <name type="scientific">Bacillus suaedaesalsae</name>
    <dbReference type="NCBI Taxonomy" id="2810349"/>
    <lineage>
        <taxon>Bacteria</taxon>
        <taxon>Bacillati</taxon>
        <taxon>Bacillota</taxon>
        <taxon>Bacilli</taxon>
        <taxon>Bacillales</taxon>
        <taxon>Bacillaceae</taxon>
        <taxon>Bacillus</taxon>
    </lineage>
</organism>
<evidence type="ECO:0000313" key="3">
    <source>
        <dbReference type="Proteomes" id="UP001518925"/>
    </source>
</evidence>
<accession>A0ABS2DDJ6</accession>
<proteinExistence type="predicted"/>
<comment type="caution">
    <text evidence="2">The sequence shown here is derived from an EMBL/GenBank/DDBJ whole genome shotgun (WGS) entry which is preliminary data.</text>
</comment>
<dbReference type="InterPro" id="IPR029068">
    <property type="entry name" value="Glyas_Bleomycin-R_OHBP_Dase"/>
</dbReference>
<reference evidence="2 3" key="1">
    <citation type="submission" date="2021-02" db="EMBL/GenBank/DDBJ databases">
        <title>Bacillus sp. RD4P76, an endophyte from a halophyte.</title>
        <authorList>
            <person name="Sun J.-Q."/>
        </authorList>
    </citation>
    <scope>NUCLEOTIDE SEQUENCE [LARGE SCALE GENOMIC DNA]</scope>
    <source>
        <strain evidence="2 3">RD4P76</strain>
    </source>
</reference>
<dbReference type="PANTHER" id="PTHR36113:SF1">
    <property type="entry name" value="GLYOXALASE_BLEOMYCIN RESISTANCE PROTEIN_DIOXYGENASE"/>
    <property type="match status" value="1"/>
</dbReference>
<evidence type="ECO:0000313" key="2">
    <source>
        <dbReference type="EMBL" id="MBM6616529.1"/>
    </source>
</evidence>
<dbReference type="RefSeq" id="WP_204201918.1">
    <property type="nucleotide sequence ID" value="NZ_JAFELM010000013.1"/>
</dbReference>
<sequence>MRAHHIGIFVNDLEQSEQFYTLFGYDVEYRFTLNEEEISFMSSAEGKIKIELIKAKDVTPIEGTIHLAWEVNDFEKALENLSLNGLHPIEGPLSLHNGWKTAFYQGPNEEVIEILCGACHYPNIVEFS</sequence>
<name>A0ABS2DDJ6_9BACI</name>
<dbReference type="Pfam" id="PF13669">
    <property type="entry name" value="Glyoxalase_4"/>
    <property type="match status" value="1"/>
</dbReference>
<dbReference type="InterPro" id="IPR037523">
    <property type="entry name" value="VOC_core"/>
</dbReference>
<dbReference type="Proteomes" id="UP001518925">
    <property type="component" value="Unassembled WGS sequence"/>
</dbReference>
<dbReference type="EMBL" id="JAFELM010000013">
    <property type="protein sequence ID" value="MBM6616529.1"/>
    <property type="molecule type" value="Genomic_DNA"/>
</dbReference>
<protein>
    <submittedName>
        <fullName evidence="2">VOC family protein</fullName>
    </submittedName>
</protein>
<keyword evidence="3" id="KW-1185">Reference proteome</keyword>
<feature type="domain" description="VOC" evidence="1">
    <location>
        <begin position="2"/>
        <end position="117"/>
    </location>
</feature>
<dbReference type="PANTHER" id="PTHR36113">
    <property type="entry name" value="LYASE, PUTATIVE-RELATED-RELATED"/>
    <property type="match status" value="1"/>
</dbReference>
<gene>
    <name evidence="2" type="ORF">JR050_02385</name>
</gene>
<dbReference type="SUPFAM" id="SSF54593">
    <property type="entry name" value="Glyoxalase/Bleomycin resistance protein/Dihydroxybiphenyl dioxygenase"/>
    <property type="match status" value="1"/>
</dbReference>